<dbReference type="KEGG" id="sbar:H5V43_21490"/>
<keyword evidence="4" id="KW-0227">DNA damage</keyword>
<feature type="domain" description="UmuC" evidence="7">
    <location>
        <begin position="23"/>
        <end position="157"/>
    </location>
</feature>
<dbReference type="AlphaFoldDB" id="A0A7M2GQY2"/>
<proteinExistence type="inferred from homology"/>
<dbReference type="PANTHER" id="PTHR35369:SF2">
    <property type="entry name" value="BLR3025 PROTEIN"/>
    <property type="match status" value="1"/>
</dbReference>
<dbReference type="PANTHER" id="PTHR35369">
    <property type="entry name" value="BLR3025 PROTEIN-RELATED"/>
    <property type="match status" value="1"/>
</dbReference>
<evidence type="ECO:0000256" key="3">
    <source>
        <dbReference type="ARBA" id="ARBA00012417"/>
    </source>
</evidence>
<dbReference type="RefSeq" id="WP_025547077.1">
    <property type="nucleotide sequence ID" value="NZ_BATN01000007.1"/>
</dbReference>
<dbReference type="InterPro" id="IPR043128">
    <property type="entry name" value="Rev_trsase/Diguanyl_cyclase"/>
</dbReference>
<reference evidence="9" key="1">
    <citation type="submission" date="2020-08" db="EMBL/GenBank/DDBJ databases">
        <title>Complete genome sequence of Sphingobium barthaii strain KK22, a high-molecular-weight polycyclic aromatic hydrocarbon-degrading soil bacterium.</title>
        <authorList>
            <person name="Mori J.F."/>
            <person name="Kanaly R.A."/>
        </authorList>
    </citation>
    <scope>NUCLEOTIDE SEQUENCE [LARGE SCALE GENOMIC DNA]</scope>
    <source>
        <strain evidence="9">KK22</strain>
        <plasmid evidence="9">p1</plasmid>
    </source>
</reference>
<evidence type="ECO:0000256" key="5">
    <source>
        <dbReference type="ARBA" id="ARBA00025589"/>
    </source>
</evidence>
<comment type="subunit">
    <text evidence="2">Monomer.</text>
</comment>
<evidence type="ECO:0000313" key="9">
    <source>
        <dbReference type="Proteomes" id="UP000593663"/>
    </source>
</evidence>
<dbReference type="CDD" id="cd03468">
    <property type="entry name" value="PolY_like"/>
    <property type="match status" value="1"/>
</dbReference>
<name>A0A7M2GQY2_SPHSA</name>
<geneLocation type="plasmid" evidence="8 9">
    <name>p1</name>
</geneLocation>
<dbReference type="EC" id="2.7.7.7" evidence="3"/>
<evidence type="ECO:0000256" key="2">
    <source>
        <dbReference type="ARBA" id="ARBA00011245"/>
    </source>
</evidence>
<evidence type="ECO:0000313" key="8">
    <source>
        <dbReference type="EMBL" id="QOT74462.1"/>
    </source>
</evidence>
<dbReference type="Pfam" id="PF00817">
    <property type="entry name" value="IMS"/>
    <property type="match status" value="1"/>
</dbReference>
<evidence type="ECO:0000259" key="7">
    <source>
        <dbReference type="PROSITE" id="PS50173"/>
    </source>
</evidence>
<dbReference type="Gene3D" id="3.30.70.270">
    <property type="match status" value="1"/>
</dbReference>
<gene>
    <name evidence="8" type="ORF">H5V43_21490</name>
</gene>
<dbReference type="InterPro" id="IPR017961">
    <property type="entry name" value="DNA_pol_Y-fam_little_finger"/>
</dbReference>
<evidence type="ECO:0000256" key="6">
    <source>
        <dbReference type="ARBA" id="ARBA00049244"/>
    </source>
</evidence>
<dbReference type="SUPFAM" id="SSF56672">
    <property type="entry name" value="DNA/RNA polymerases"/>
    <property type="match status" value="1"/>
</dbReference>
<dbReference type="Proteomes" id="UP000593663">
    <property type="component" value="Plasmid p1"/>
</dbReference>
<comment type="catalytic activity">
    <reaction evidence="6">
        <text>DNA(n) + a 2'-deoxyribonucleoside 5'-triphosphate = DNA(n+1) + diphosphate</text>
        <dbReference type="Rhea" id="RHEA:22508"/>
        <dbReference type="Rhea" id="RHEA-COMP:17339"/>
        <dbReference type="Rhea" id="RHEA-COMP:17340"/>
        <dbReference type="ChEBI" id="CHEBI:33019"/>
        <dbReference type="ChEBI" id="CHEBI:61560"/>
        <dbReference type="ChEBI" id="CHEBI:173112"/>
        <dbReference type="EC" id="2.7.7.7"/>
    </reaction>
</comment>
<dbReference type="EMBL" id="CP060037">
    <property type="protein sequence ID" value="QOT74462.1"/>
    <property type="molecule type" value="Genomic_DNA"/>
</dbReference>
<dbReference type="InterPro" id="IPR043502">
    <property type="entry name" value="DNA/RNA_pol_sf"/>
</dbReference>
<comment type="function">
    <text evidence="5">Poorly processive, error-prone DNA polymerase involved in untargeted mutagenesis. Copies undamaged DNA at stalled replication forks, which arise in vivo from mismatched or misaligned primer ends. These misaligned primers can be extended by PolIV. Exhibits no 3'-5' exonuclease (proofreading) activity. May be involved in translesional synthesis, in conjunction with the beta clamp from PolIII.</text>
</comment>
<dbReference type="InterPro" id="IPR050356">
    <property type="entry name" value="SulA_CellDiv_inhibitor"/>
</dbReference>
<evidence type="ECO:0000256" key="1">
    <source>
        <dbReference type="ARBA" id="ARBA00010945"/>
    </source>
</evidence>
<dbReference type="InterPro" id="IPR001126">
    <property type="entry name" value="UmuC"/>
</dbReference>
<keyword evidence="8" id="KW-0614">Plasmid</keyword>
<evidence type="ECO:0000256" key="4">
    <source>
        <dbReference type="ARBA" id="ARBA00022763"/>
    </source>
</evidence>
<dbReference type="GO" id="GO:0006281">
    <property type="term" value="P:DNA repair"/>
    <property type="evidence" value="ECO:0007669"/>
    <property type="project" value="InterPro"/>
</dbReference>
<dbReference type="Gene3D" id="3.40.1170.60">
    <property type="match status" value="1"/>
</dbReference>
<sequence>MRQVVSLFLPTWPTDRLRRRLGRNAPPPDAALVLVGMEGNRRVLTAANAAARAIGLHAGMAATQAQALVPDLLIMDADLEADRQALERLAIWSLRRYAPIIALDPPDGLMLDITGADHAHGGAMGVLRDILKRLAEVETAGRAVCAPAYGAAHALARYGADPFRVVDPLELADAIGDLPLAALRLDRATIMSLSKLGLETIADLEAMPRASLALRFGSKPGQRLDQAYGRASEPFEPIAAPERIEVERRFAEPIGAPETLARYTHKLVDQLCQQLEEAGVGARRLDLRFHRVDNGIEAIRAGLARPSRDRKQMGRLLCDRIETVDPGFGVERMLLAAPAVEPLRFRTISNLGDVPVPDVAALVDILGNRVGEERLYRYAARESDIPERSVTRIAPMADPTLLRWPERWPRPARLFARPEPIDTMALLPDHPPVHFIWRGIRRRVKRADGPERIYGEWHMSEAEWLSVRDYFLLEDETGARYWVFRQGDGMDSATGGQGWFLHGLFG</sequence>
<comment type="similarity">
    <text evidence="1">Belongs to the DNA polymerase type-Y family.</text>
</comment>
<dbReference type="PROSITE" id="PS50173">
    <property type="entry name" value="UMUC"/>
    <property type="match status" value="1"/>
</dbReference>
<dbReference type="Pfam" id="PF11799">
    <property type="entry name" value="IMS_C"/>
    <property type="match status" value="1"/>
</dbReference>
<dbReference type="GO" id="GO:0003684">
    <property type="term" value="F:damaged DNA binding"/>
    <property type="evidence" value="ECO:0007669"/>
    <property type="project" value="InterPro"/>
</dbReference>
<protein>
    <recommendedName>
        <fullName evidence="3">DNA-directed DNA polymerase</fullName>
        <ecNumber evidence="3">2.7.7.7</ecNumber>
    </recommendedName>
</protein>
<organism evidence="8 9">
    <name type="scientific">Sphingobium fuliginis (strain ATCC 27551)</name>
    <dbReference type="NCBI Taxonomy" id="336203"/>
    <lineage>
        <taxon>Bacteria</taxon>
        <taxon>Pseudomonadati</taxon>
        <taxon>Pseudomonadota</taxon>
        <taxon>Alphaproteobacteria</taxon>
        <taxon>Sphingomonadales</taxon>
        <taxon>Sphingomonadaceae</taxon>
        <taxon>Sphingobium</taxon>
    </lineage>
</organism>
<accession>A0A7M2GQY2</accession>